<comment type="subcellular location">
    <subcellularLocation>
        <location evidence="1">Nucleus</location>
    </subcellularLocation>
</comment>
<evidence type="ECO:0000256" key="6">
    <source>
        <dbReference type="SAM" id="MobiDB-lite"/>
    </source>
</evidence>
<evidence type="ECO:0000256" key="4">
    <source>
        <dbReference type="ARBA" id="ARBA00023163"/>
    </source>
</evidence>
<gene>
    <name evidence="8" type="ORF">CEY00_Acc00311</name>
</gene>
<keyword evidence="9" id="KW-1185">Reference proteome</keyword>
<dbReference type="SUPFAM" id="SSF57959">
    <property type="entry name" value="Leucine zipper domain"/>
    <property type="match status" value="1"/>
</dbReference>
<evidence type="ECO:0000313" key="9">
    <source>
        <dbReference type="Proteomes" id="UP000241394"/>
    </source>
</evidence>
<feature type="compositionally biased region" description="Low complexity" evidence="6">
    <location>
        <begin position="13"/>
        <end position="27"/>
    </location>
</feature>
<feature type="region of interest" description="Disordered" evidence="6">
    <location>
        <begin position="136"/>
        <end position="156"/>
    </location>
</feature>
<feature type="compositionally biased region" description="Polar residues" evidence="6">
    <location>
        <begin position="351"/>
        <end position="411"/>
    </location>
</feature>
<dbReference type="PANTHER" id="PTHR13690:SF103">
    <property type="entry name" value="BZIP TRANSCRIPTION FACTOR 18"/>
    <property type="match status" value="1"/>
</dbReference>
<reference evidence="8 9" key="1">
    <citation type="submission" date="2017-07" db="EMBL/GenBank/DDBJ databases">
        <title>An improved, manually edited Actinidia chinensis var. chinensis (kiwifruit) genome highlights the challenges associated with draft genomes and gene prediction in plants.</title>
        <authorList>
            <person name="Pilkington S."/>
            <person name="Crowhurst R."/>
            <person name="Hilario E."/>
            <person name="Nardozza S."/>
            <person name="Fraser L."/>
            <person name="Peng Y."/>
            <person name="Gunaseelan K."/>
            <person name="Simpson R."/>
            <person name="Tahir J."/>
            <person name="Deroles S."/>
            <person name="Templeton K."/>
            <person name="Luo Z."/>
            <person name="Davy M."/>
            <person name="Cheng C."/>
            <person name="Mcneilage M."/>
            <person name="Scaglione D."/>
            <person name="Liu Y."/>
            <person name="Zhang Q."/>
            <person name="Datson P."/>
            <person name="De Silva N."/>
            <person name="Gardiner S."/>
            <person name="Bassett H."/>
            <person name="Chagne D."/>
            <person name="Mccallum J."/>
            <person name="Dzierzon H."/>
            <person name="Deng C."/>
            <person name="Wang Y.-Y."/>
            <person name="Barron N."/>
            <person name="Manako K."/>
            <person name="Bowen J."/>
            <person name="Foster T."/>
            <person name="Erridge Z."/>
            <person name="Tiffin H."/>
            <person name="Waite C."/>
            <person name="Davies K."/>
            <person name="Grierson E."/>
            <person name="Laing W."/>
            <person name="Kirk R."/>
            <person name="Chen X."/>
            <person name="Wood M."/>
            <person name="Montefiori M."/>
            <person name="Brummell D."/>
            <person name="Schwinn K."/>
            <person name="Catanach A."/>
            <person name="Fullerton C."/>
            <person name="Li D."/>
            <person name="Meiyalaghan S."/>
            <person name="Nieuwenhuizen N."/>
            <person name="Read N."/>
            <person name="Prakash R."/>
            <person name="Hunter D."/>
            <person name="Zhang H."/>
            <person name="Mckenzie M."/>
            <person name="Knabel M."/>
            <person name="Harris A."/>
            <person name="Allan A."/>
            <person name="Chen A."/>
            <person name="Janssen B."/>
            <person name="Plunkett B."/>
            <person name="Dwamena C."/>
            <person name="Voogd C."/>
            <person name="Leif D."/>
            <person name="Lafferty D."/>
            <person name="Souleyre E."/>
            <person name="Varkonyi-Gasic E."/>
            <person name="Gambi F."/>
            <person name="Hanley J."/>
            <person name="Yao J.-L."/>
            <person name="Cheung J."/>
            <person name="David K."/>
            <person name="Warren B."/>
            <person name="Marsh K."/>
            <person name="Snowden K."/>
            <person name="Lin-Wang K."/>
            <person name="Brian L."/>
            <person name="Martinez-Sanchez M."/>
            <person name="Wang M."/>
            <person name="Ileperuma N."/>
            <person name="Macnee N."/>
            <person name="Campin R."/>
            <person name="Mcatee P."/>
            <person name="Drummond R."/>
            <person name="Espley R."/>
            <person name="Ireland H."/>
            <person name="Wu R."/>
            <person name="Atkinson R."/>
            <person name="Karunairetnam S."/>
            <person name="Bulley S."/>
            <person name="Chunkath S."/>
            <person name="Hanley Z."/>
            <person name="Storey R."/>
            <person name="Thrimawithana A."/>
            <person name="Thomson S."/>
            <person name="David C."/>
            <person name="Testolin R."/>
        </authorList>
    </citation>
    <scope>NUCLEOTIDE SEQUENCE [LARGE SCALE GENOMIC DNA]</scope>
    <source>
        <strain evidence="9">cv. Red5</strain>
        <tissue evidence="8">Young leaf</tissue>
    </source>
</reference>
<protein>
    <submittedName>
        <fullName evidence="8">Transcription factor RF2b like</fullName>
    </submittedName>
</protein>
<keyword evidence="5" id="KW-0539">Nucleus</keyword>
<dbReference type="Gramene" id="PSS35838">
    <property type="protein sequence ID" value="PSS35838"/>
    <property type="gene ID" value="CEY00_Acc00311"/>
</dbReference>
<dbReference type="GO" id="GO:0003677">
    <property type="term" value="F:DNA binding"/>
    <property type="evidence" value="ECO:0007669"/>
    <property type="project" value="UniProtKB-KW"/>
</dbReference>
<evidence type="ECO:0000259" key="7">
    <source>
        <dbReference type="PROSITE" id="PS50217"/>
    </source>
</evidence>
<dbReference type="PROSITE" id="PS50217">
    <property type="entry name" value="BZIP"/>
    <property type="match status" value="1"/>
</dbReference>
<dbReference type="Proteomes" id="UP000241394">
    <property type="component" value="Chromosome LG1"/>
</dbReference>
<dbReference type="InterPro" id="IPR044759">
    <property type="entry name" value="bZIP_RF2"/>
</dbReference>
<feature type="compositionally biased region" description="Polar residues" evidence="6">
    <location>
        <begin position="487"/>
        <end position="511"/>
    </location>
</feature>
<evidence type="ECO:0000256" key="1">
    <source>
        <dbReference type="ARBA" id="ARBA00004123"/>
    </source>
</evidence>
<dbReference type="CDD" id="cd14703">
    <property type="entry name" value="bZIP_plant_RF2"/>
    <property type="match status" value="1"/>
</dbReference>
<evidence type="ECO:0000256" key="3">
    <source>
        <dbReference type="ARBA" id="ARBA00023125"/>
    </source>
</evidence>
<keyword evidence="2" id="KW-0805">Transcription regulation</keyword>
<feature type="compositionally biased region" description="Low complexity" evidence="6">
    <location>
        <begin position="38"/>
        <end position="59"/>
    </location>
</feature>
<organism evidence="8 9">
    <name type="scientific">Actinidia chinensis var. chinensis</name>
    <name type="common">Chinese soft-hair kiwi</name>
    <dbReference type="NCBI Taxonomy" id="1590841"/>
    <lineage>
        <taxon>Eukaryota</taxon>
        <taxon>Viridiplantae</taxon>
        <taxon>Streptophyta</taxon>
        <taxon>Embryophyta</taxon>
        <taxon>Tracheophyta</taxon>
        <taxon>Spermatophyta</taxon>
        <taxon>Magnoliopsida</taxon>
        <taxon>eudicotyledons</taxon>
        <taxon>Gunneridae</taxon>
        <taxon>Pentapetalae</taxon>
        <taxon>asterids</taxon>
        <taxon>Ericales</taxon>
        <taxon>Actinidiaceae</taxon>
        <taxon>Actinidia</taxon>
    </lineage>
</organism>
<evidence type="ECO:0000256" key="5">
    <source>
        <dbReference type="ARBA" id="ARBA00023242"/>
    </source>
</evidence>
<dbReference type="InterPro" id="IPR004827">
    <property type="entry name" value="bZIP"/>
</dbReference>
<dbReference type="Gene3D" id="1.20.5.170">
    <property type="match status" value="1"/>
</dbReference>
<sequence>MQGQPSPKPFAMNNNTNANPNPNSSPNLTFRSNNNIGNQIPYSNNNANANQIPYSNNNANANQMFPNNNPNQIPFPNNDDNANQIITDLDMVDISGRALGFSEDELFSAFLALESMGNDNDFNLSDCLMMDHDGASTSGHGGGASGGDKAGGESDKVAETCMNSKLKSAVSDDDGSSGGGGDEVIRYVNGVGVVQLGTSGKIIPPEKMNEIWATDPKRAKRILANRQSAARSKERKARYMFELERKVHSLRLETTNLSAQLTIYQRDTRCLSSENAELKLWLEAMEEHAQMRNTINEQLKHAIARLKIANVELKTAYDDSFTFDTPQFSPPSPAAMKSGQYSPLPSPSSSQTGQYSPLASPSSSQTGQYSPLASPSSSQTGQYSPLLSPSTWQTGQYSPLPSPSTFQTGQYSPLPSPLLSYTPAPSPSQQASANFFQFPKESVPVLALLPPLYNSQPRRRGRPSNPPRILPMKNEPLGQLPGIYFSNRGSKTEGQPVNGGASSSTTHLPTP</sequence>
<dbReference type="PANTHER" id="PTHR13690">
    <property type="entry name" value="TRANSCRIPTION FACTOR POSF21-RELATED"/>
    <property type="match status" value="1"/>
</dbReference>
<feature type="region of interest" description="Disordered" evidence="6">
    <location>
        <begin position="1"/>
        <end position="59"/>
    </location>
</feature>
<proteinExistence type="predicted"/>
<evidence type="ECO:0000313" key="8">
    <source>
        <dbReference type="EMBL" id="PSS35838.1"/>
    </source>
</evidence>
<feature type="region of interest" description="Disordered" evidence="6">
    <location>
        <begin position="324"/>
        <end position="435"/>
    </location>
</feature>
<comment type="caution">
    <text evidence="8">The sequence shown here is derived from an EMBL/GenBank/DDBJ whole genome shotgun (WGS) entry which is preliminary data.</text>
</comment>
<evidence type="ECO:0000256" key="2">
    <source>
        <dbReference type="ARBA" id="ARBA00023015"/>
    </source>
</evidence>
<dbReference type="EMBL" id="NKQK01000001">
    <property type="protein sequence ID" value="PSS35838.1"/>
    <property type="molecule type" value="Genomic_DNA"/>
</dbReference>
<feature type="region of interest" description="Disordered" evidence="6">
    <location>
        <begin position="452"/>
        <end position="511"/>
    </location>
</feature>
<name>A0A2R6S0R2_ACTCC</name>
<dbReference type="OrthoDB" id="1435597at2759"/>
<dbReference type="AlphaFoldDB" id="A0A2R6S0R2"/>
<dbReference type="GO" id="GO:0003700">
    <property type="term" value="F:DNA-binding transcription factor activity"/>
    <property type="evidence" value="ECO:0007669"/>
    <property type="project" value="InterPro"/>
</dbReference>
<keyword evidence="3" id="KW-0238">DNA-binding</keyword>
<reference evidence="9" key="2">
    <citation type="journal article" date="2018" name="BMC Genomics">
        <title>A manually annotated Actinidia chinensis var. chinensis (kiwifruit) genome highlights the challenges associated with draft genomes and gene prediction in plants.</title>
        <authorList>
            <person name="Pilkington S.M."/>
            <person name="Crowhurst R."/>
            <person name="Hilario E."/>
            <person name="Nardozza S."/>
            <person name="Fraser L."/>
            <person name="Peng Y."/>
            <person name="Gunaseelan K."/>
            <person name="Simpson R."/>
            <person name="Tahir J."/>
            <person name="Deroles S.C."/>
            <person name="Templeton K."/>
            <person name="Luo Z."/>
            <person name="Davy M."/>
            <person name="Cheng C."/>
            <person name="McNeilage M."/>
            <person name="Scaglione D."/>
            <person name="Liu Y."/>
            <person name="Zhang Q."/>
            <person name="Datson P."/>
            <person name="De Silva N."/>
            <person name="Gardiner S.E."/>
            <person name="Bassett H."/>
            <person name="Chagne D."/>
            <person name="McCallum J."/>
            <person name="Dzierzon H."/>
            <person name="Deng C."/>
            <person name="Wang Y.Y."/>
            <person name="Barron L."/>
            <person name="Manako K."/>
            <person name="Bowen J."/>
            <person name="Foster T.M."/>
            <person name="Erridge Z.A."/>
            <person name="Tiffin H."/>
            <person name="Waite C.N."/>
            <person name="Davies K.M."/>
            <person name="Grierson E.P."/>
            <person name="Laing W.A."/>
            <person name="Kirk R."/>
            <person name="Chen X."/>
            <person name="Wood M."/>
            <person name="Montefiori M."/>
            <person name="Brummell D.A."/>
            <person name="Schwinn K.E."/>
            <person name="Catanach A."/>
            <person name="Fullerton C."/>
            <person name="Li D."/>
            <person name="Meiyalaghan S."/>
            <person name="Nieuwenhuizen N."/>
            <person name="Read N."/>
            <person name="Prakash R."/>
            <person name="Hunter D."/>
            <person name="Zhang H."/>
            <person name="McKenzie M."/>
            <person name="Knabel M."/>
            <person name="Harris A."/>
            <person name="Allan A.C."/>
            <person name="Gleave A."/>
            <person name="Chen A."/>
            <person name="Janssen B.J."/>
            <person name="Plunkett B."/>
            <person name="Ampomah-Dwamena C."/>
            <person name="Voogd C."/>
            <person name="Leif D."/>
            <person name="Lafferty D."/>
            <person name="Souleyre E.J.F."/>
            <person name="Varkonyi-Gasic E."/>
            <person name="Gambi F."/>
            <person name="Hanley J."/>
            <person name="Yao J.L."/>
            <person name="Cheung J."/>
            <person name="David K.M."/>
            <person name="Warren B."/>
            <person name="Marsh K."/>
            <person name="Snowden K.C."/>
            <person name="Lin-Wang K."/>
            <person name="Brian L."/>
            <person name="Martinez-Sanchez M."/>
            <person name="Wang M."/>
            <person name="Ileperuma N."/>
            <person name="Macnee N."/>
            <person name="Campin R."/>
            <person name="McAtee P."/>
            <person name="Drummond R.S.M."/>
            <person name="Espley R.V."/>
            <person name="Ireland H.S."/>
            <person name="Wu R."/>
            <person name="Atkinson R.G."/>
            <person name="Karunairetnam S."/>
            <person name="Bulley S."/>
            <person name="Chunkath S."/>
            <person name="Hanley Z."/>
            <person name="Storey R."/>
            <person name="Thrimawithana A.H."/>
            <person name="Thomson S."/>
            <person name="David C."/>
            <person name="Testolin R."/>
            <person name="Huang H."/>
            <person name="Hellens R.P."/>
            <person name="Schaffer R.J."/>
        </authorList>
    </citation>
    <scope>NUCLEOTIDE SEQUENCE [LARGE SCALE GENOMIC DNA]</scope>
    <source>
        <strain evidence="9">cv. Red5</strain>
    </source>
</reference>
<dbReference type="InterPro" id="IPR046347">
    <property type="entry name" value="bZIP_sf"/>
</dbReference>
<feature type="compositionally biased region" description="Gly residues" evidence="6">
    <location>
        <begin position="139"/>
        <end position="149"/>
    </location>
</feature>
<dbReference type="Pfam" id="PF07716">
    <property type="entry name" value="bZIP_2"/>
    <property type="match status" value="1"/>
</dbReference>
<dbReference type="SMART" id="SM00338">
    <property type="entry name" value="BRLZ"/>
    <property type="match status" value="1"/>
</dbReference>
<dbReference type="GO" id="GO:0005634">
    <property type="term" value="C:nucleus"/>
    <property type="evidence" value="ECO:0007669"/>
    <property type="project" value="UniProtKB-SubCell"/>
</dbReference>
<accession>A0A2R6S0R2</accession>
<feature type="compositionally biased region" description="Polar residues" evidence="6">
    <location>
        <begin position="28"/>
        <end position="37"/>
    </location>
</feature>
<dbReference type="STRING" id="1590841.A0A2R6S0R2"/>
<keyword evidence="4" id="KW-0804">Transcription</keyword>
<feature type="domain" description="BZIP" evidence="7">
    <location>
        <begin position="215"/>
        <end position="278"/>
    </location>
</feature>
<dbReference type="InParanoid" id="A0A2R6S0R2"/>